<gene>
    <name evidence="2" type="ORF">H8R94_01715</name>
</gene>
<sequence>MEKLSQNLGNAFLYTIIGIALLTLIFGGIVFGGKTGILPIMGQTVAEQTSRQEVSDTSLTEVKRLQERKRPEVVAQETFAGNSYSAEELFSATDADGQRADVAVLNAFYEGENVTASVFDGTRLTFEQSGTYRLKVRVTDQMGVSNICQVYITCNE</sequence>
<proteinExistence type="predicted"/>
<dbReference type="RefSeq" id="WP_186853688.1">
    <property type="nucleotide sequence ID" value="NZ_JACOPG010000001.1"/>
</dbReference>
<evidence type="ECO:0008006" key="4">
    <source>
        <dbReference type="Google" id="ProtNLM"/>
    </source>
</evidence>
<evidence type="ECO:0000313" key="3">
    <source>
        <dbReference type="Proteomes" id="UP000643810"/>
    </source>
</evidence>
<keyword evidence="1" id="KW-0472">Membrane</keyword>
<reference evidence="2 3" key="1">
    <citation type="submission" date="2020-08" db="EMBL/GenBank/DDBJ databases">
        <title>Genome public.</title>
        <authorList>
            <person name="Liu C."/>
            <person name="Sun Q."/>
        </authorList>
    </citation>
    <scope>NUCLEOTIDE SEQUENCE [LARGE SCALE GENOMIC DNA]</scope>
    <source>
        <strain evidence="2 3">NSJ-9</strain>
    </source>
</reference>
<keyword evidence="1" id="KW-0812">Transmembrane</keyword>
<evidence type="ECO:0000313" key="2">
    <source>
        <dbReference type="EMBL" id="MBC5685343.1"/>
    </source>
</evidence>
<keyword evidence="1" id="KW-1133">Transmembrane helix</keyword>
<organism evidence="2 3">
    <name type="scientific">Roseburia lenta</name>
    <dbReference type="NCBI Taxonomy" id="2763061"/>
    <lineage>
        <taxon>Bacteria</taxon>
        <taxon>Bacillati</taxon>
        <taxon>Bacillota</taxon>
        <taxon>Clostridia</taxon>
        <taxon>Lachnospirales</taxon>
        <taxon>Lachnospiraceae</taxon>
        <taxon>Roseburia</taxon>
    </lineage>
</organism>
<feature type="transmembrane region" description="Helical" evidence="1">
    <location>
        <begin position="12"/>
        <end position="31"/>
    </location>
</feature>
<dbReference type="EMBL" id="JACOPG010000001">
    <property type="protein sequence ID" value="MBC5685343.1"/>
    <property type="molecule type" value="Genomic_DNA"/>
</dbReference>
<dbReference type="Proteomes" id="UP000643810">
    <property type="component" value="Unassembled WGS sequence"/>
</dbReference>
<protein>
    <recommendedName>
        <fullName evidence="4">PKD domain-containing protein</fullName>
    </recommendedName>
</protein>
<evidence type="ECO:0000256" key="1">
    <source>
        <dbReference type="SAM" id="Phobius"/>
    </source>
</evidence>
<keyword evidence="3" id="KW-1185">Reference proteome</keyword>
<comment type="caution">
    <text evidence="2">The sequence shown here is derived from an EMBL/GenBank/DDBJ whole genome shotgun (WGS) entry which is preliminary data.</text>
</comment>
<accession>A0ABR7GD27</accession>
<name>A0ABR7GD27_9FIRM</name>